<evidence type="ECO:0000256" key="2">
    <source>
        <dbReference type="SAM" id="SignalP"/>
    </source>
</evidence>
<keyword evidence="1 2" id="KW-0732">Signal</keyword>
<dbReference type="InterPro" id="IPR013517">
    <property type="entry name" value="FG-GAP"/>
</dbReference>
<protein>
    <submittedName>
        <fullName evidence="3">VCBS repeat-containing protein</fullName>
    </submittedName>
</protein>
<dbReference type="PANTHER" id="PTHR46580">
    <property type="entry name" value="SENSOR KINASE-RELATED"/>
    <property type="match status" value="1"/>
</dbReference>
<dbReference type="Gene3D" id="2.130.10.130">
    <property type="entry name" value="Integrin alpha, N-terminal"/>
    <property type="match status" value="1"/>
</dbReference>
<organism evidence="3 4">
    <name type="scientific">Tectimicrobiota bacterium</name>
    <dbReference type="NCBI Taxonomy" id="2528274"/>
    <lineage>
        <taxon>Bacteria</taxon>
        <taxon>Pseudomonadati</taxon>
        <taxon>Nitrospinota/Tectimicrobiota group</taxon>
        <taxon>Candidatus Tectimicrobiota</taxon>
    </lineage>
</organism>
<dbReference type="Gene3D" id="3.40.50.10610">
    <property type="entry name" value="ABC-type transport auxiliary lipoprotein component"/>
    <property type="match status" value="1"/>
</dbReference>
<proteinExistence type="predicted"/>
<dbReference type="Pfam" id="PF13517">
    <property type="entry name" value="FG-GAP_3"/>
    <property type="match status" value="1"/>
</dbReference>
<dbReference type="SUPFAM" id="SSF69318">
    <property type="entry name" value="Integrin alpha N-terminal domain"/>
    <property type="match status" value="1"/>
</dbReference>
<dbReference type="InterPro" id="IPR028994">
    <property type="entry name" value="Integrin_alpha_N"/>
</dbReference>
<accession>A0A932ZXE0</accession>
<gene>
    <name evidence="3" type="ORF">HY618_07660</name>
</gene>
<feature type="signal peptide" evidence="2">
    <location>
        <begin position="1"/>
        <end position="26"/>
    </location>
</feature>
<reference evidence="3" key="1">
    <citation type="submission" date="2020-07" db="EMBL/GenBank/DDBJ databases">
        <title>Huge and variable diversity of episymbiotic CPR bacteria and DPANN archaea in groundwater ecosystems.</title>
        <authorList>
            <person name="He C.Y."/>
            <person name="Keren R."/>
            <person name="Whittaker M."/>
            <person name="Farag I.F."/>
            <person name="Doudna J."/>
            <person name="Cate J.H.D."/>
            <person name="Banfield J.F."/>
        </authorList>
    </citation>
    <scope>NUCLEOTIDE SEQUENCE</scope>
    <source>
        <strain evidence="3">NC_groundwater_1370_Ag_S-0.2um_69_93</strain>
    </source>
</reference>
<dbReference type="PROSITE" id="PS00018">
    <property type="entry name" value="EF_HAND_1"/>
    <property type="match status" value="1"/>
</dbReference>
<dbReference type="InterPro" id="IPR018247">
    <property type="entry name" value="EF_Hand_1_Ca_BS"/>
</dbReference>
<evidence type="ECO:0000256" key="1">
    <source>
        <dbReference type="ARBA" id="ARBA00022729"/>
    </source>
</evidence>
<dbReference type="AlphaFoldDB" id="A0A932ZXE0"/>
<feature type="chain" id="PRO_5037313551" evidence="2">
    <location>
        <begin position="27"/>
        <end position="640"/>
    </location>
</feature>
<dbReference type="PANTHER" id="PTHR46580:SF2">
    <property type="entry name" value="MAM DOMAIN-CONTAINING PROTEIN"/>
    <property type="match status" value="1"/>
</dbReference>
<evidence type="ECO:0000313" key="3">
    <source>
        <dbReference type="EMBL" id="MBI4252320.1"/>
    </source>
</evidence>
<sequence length="640" mass="70426">MTRKVLRWVSGFIALALLAAAHWAGAQGMDHARALQSLSDKLHQRYPHLEGQVVAVRGGDLYLSIGENEKATKGIKLVVLRKGAPFRHPVTGAVLGTLEEEVGEAEVVEVQPRFSVARMVRLTPGRDLVPRVNDVVRLSSAKIRLAVLPFINQTRESLGMDVLTRELARLLLAQGRFDVYDVDQLQVWMLENGLAAGEVLKGDNAIKLRNQVRSDLAVESSVRDVRGKKVITSRLLSLTTQQEIFQAVAIADELPFEQRAPREQALRRGGPAASAVGLASNPSFILNREGMPGAQGRVTNFTFDGHQFRGVAVGDLDGDGKNEVVIITRTEVLVFQFAENRMREVARFSDGRANDYRWVDVADMNGNGKAEIYIANYRFGGLFSLVLEMRGKEFVKLTDSESVFFRLLRIRRPERGAKIPDADAFLVLGQAQGLEGPFAGPIQRYRWSGNRLVAAAPYLLPPKLTILGFGLWDLDKDGTLDVIEVGDDDKVRVFSRRGEERFVSGGRYGGPVHTFYSTKDPTQTQEELGGREPDLRIRSRVLVADVDGDRTEEVLVIVNEYSATRLVPGLGVSGGQIASLVWDGSGLSEVWRTSKVGKGIADFAFADADNDGLDDLVVITTDSGPMPENKSTLYIYKTKG</sequence>
<evidence type="ECO:0000313" key="4">
    <source>
        <dbReference type="Proteomes" id="UP000752292"/>
    </source>
</evidence>
<dbReference type="Proteomes" id="UP000752292">
    <property type="component" value="Unassembled WGS sequence"/>
</dbReference>
<comment type="caution">
    <text evidence="3">The sequence shown here is derived from an EMBL/GenBank/DDBJ whole genome shotgun (WGS) entry which is preliminary data.</text>
</comment>
<dbReference type="EMBL" id="JACQRX010000333">
    <property type="protein sequence ID" value="MBI4252320.1"/>
    <property type="molecule type" value="Genomic_DNA"/>
</dbReference>
<name>A0A932ZXE0_UNCTE</name>